<evidence type="ECO:0000313" key="2">
    <source>
        <dbReference type="EMBL" id="KEZ17710.1"/>
    </source>
</evidence>
<dbReference type="STRING" id="13690.AX777_18510"/>
<sequence length="120" mass="11767">MIVAGFGFRAGATTASLRAALMEAGDGRDVTHLATLADKAPALAELAAQLALPLIPIAADRLASLPTITRSPASLAARGAGSVAEACALAGAGEGARLRAARSLSPDRMATCAIAQGASS</sequence>
<dbReference type="InterPro" id="IPR002750">
    <property type="entry name" value="CobE/GbiG_C"/>
</dbReference>
<evidence type="ECO:0000259" key="1">
    <source>
        <dbReference type="Pfam" id="PF01890"/>
    </source>
</evidence>
<name>A0A084EIB8_SPHYA</name>
<dbReference type="eggNOG" id="ENOG5032Z7J">
    <property type="taxonomic scope" value="Bacteria"/>
</dbReference>
<dbReference type="Pfam" id="PF01890">
    <property type="entry name" value="CbiG_C"/>
    <property type="match status" value="1"/>
</dbReference>
<organism evidence="2 3">
    <name type="scientific">Sphingobium yanoikuyae</name>
    <name type="common">Sphingomonas yanoikuyae</name>
    <dbReference type="NCBI Taxonomy" id="13690"/>
    <lineage>
        <taxon>Bacteria</taxon>
        <taxon>Pseudomonadati</taxon>
        <taxon>Pseudomonadota</taxon>
        <taxon>Alphaproteobacteria</taxon>
        <taxon>Sphingomonadales</taxon>
        <taxon>Sphingomonadaceae</taxon>
        <taxon>Sphingobium</taxon>
    </lineage>
</organism>
<dbReference type="Proteomes" id="UP000028534">
    <property type="component" value="Unassembled WGS sequence"/>
</dbReference>
<evidence type="ECO:0000313" key="3">
    <source>
        <dbReference type="Proteomes" id="UP000028534"/>
    </source>
</evidence>
<dbReference type="EMBL" id="JGVR01000020">
    <property type="protein sequence ID" value="KEZ17710.1"/>
    <property type="molecule type" value="Genomic_DNA"/>
</dbReference>
<dbReference type="InterPro" id="IPR036518">
    <property type="entry name" value="CobE/GbiG_C_sf"/>
</dbReference>
<dbReference type="RefSeq" id="WP_037520808.1">
    <property type="nucleotide sequence ID" value="NZ_JGVR01000020.1"/>
</dbReference>
<protein>
    <submittedName>
        <fullName evidence="2">CbiG protein</fullName>
    </submittedName>
</protein>
<feature type="domain" description="CobE/GbiG C-terminal" evidence="1">
    <location>
        <begin position="2"/>
        <end position="115"/>
    </location>
</feature>
<dbReference type="Gene3D" id="3.30.420.180">
    <property type="entry name" value="CobE/GbiG C-terminal domain"/>
    <property type="match status" value="1"/>
</dbReference>
<reference evidence="2 3" key="1">
    <citation type="submission" date="2014-03" db="EMBL/GenBank/DDBJ databases">
        <title>Genome sequence of Sphingobium yanoikuyae B1.</title>
        <authorList>
            <person name="Gan H.M."/>
            <person name="Gan H.Y."/>
            <person name="Savka M.A."/>
        </authorList>
    </citation>
    <scope>NUCLEOTIDE SEQUENCE [LARGE SCALE GENOMIC DNA]</scope>
    <source>
        <strain evidence="2 3">B1</strain>
    </source>
</reference>
<dbReference type="AlphaFoldDB" id="A0A084EIB8"/>
<dbReference type="PATRIC" id="fig|13690.10.peg.3273"/>
<comment type="caution">
    <text evidence="2">The sequence shown here is derived from an EMBL/GenBank/DDBJ whole genome shotgun (WGS) entry which is preliminary data.</text>
</comment>
<accession>A0A084EIB8</accession>
<proteinExistence type="predicted"/>
<dbReference type="SUPFAM" id="SSF159664">
    <property type="entry name" value="CobE/GbiG C-terminal domain-like"/>
    <property type="match status" value="1"/>
</dbReference>
<gene>
    <name evidence="2" type="ORF">CP98_03194</name>
</gene>
<dbReference type="GO" id="GO:0009236">
    <property type="term" value="P:cobalamin biosynthetic process"/>
    <property type="evidence" value="ECO:0007669"/>
    <property type="project" value="InterPro"/>
</dbReference>